<dbReference type="Proteomes" id="UP000252519">
    <property type="component" value="Unassembled WGS sequence"/>
</dbReference>
<reference evidence="1 2" key="1">
    <citation type="submission" date="2014-10" db="EMBL/GenBank/DDBJ databases">
        <title>Draft genome of the hookworm Ancylostoma caninum.</title>
        <authorList>
            <person name="Mitreva M."/>
        </authorList>
    </citation>
    <scope>NUCLEOTIDE SEQUENCE [LARGE SCALE GENOMIC DNA]</scope>
    <source>
        <strain evidence="1 2">Baltimore</strain>
    </source>
</reference>
<gene>
    <name evidence="1" type="ORF">ANCCAN_03930</name>
</gene>
<evidence type="ECO:0000313" key="1">
    <source>
        <dbReference type="EMBL" id="RCN49895.1"/>
    </source>
</evidence>
<organism evidence="1 2">
    <name type="scientific">Ancylostoma caninum</name>
    <name type="common">Dog hookworm</name>
    <dbReference type="NCBI Taxonomy" id="29170"/>
    <lineage>
        <taxon>Eukaryota</taxon>
        <taxon>Metazoa</taxon>
        <taxon>Ecdysozoa</taxon>
        <taxon>Nematoda</taxon>
        <taxon>Chromadorea</taxon>
        <taxon>Rhabditida</taxon>
        <taxon>Rhabditina</taxon>
        <taxon>Rhabditomorpha</taxon>
        <taxon>Strongyloidea</taxon>
        <taxon>Ancylostomatidae</taxon>
        <taxon>Ancylostomatinae</taxon>
        <taxon>Ancylostoma</taxon>
    </lineage>
</organism>
<sequence>MTLTQELQGVQAVASPLFRDKSIVQLEIFGRMWPGLLDTGSEVSILSARALLQAKADGMDIDNEVAEHPIDNAMRVYDASGSRMKFITIVDVNIRERDGSDAVVSRMYVAKSDEDLMIRLNGRHRSSSAVAEAPEKQRKCYAAVVAQRAYIAPGAVGWVRLNGCKEKRDWMLSISVAMIPSGVCRADDKDVVEIPVVNKTQESAGQTTSAWWRYQ</sequence>
<dbReference type="EMBL" id="JOJR01000028">
    <property type="protein sequence ID" value="RCN49895.1"/>
    <property type="molecule type" value="Genomic_DNA"/>
</dbReference>
<protein>
    <recommendedName>
        <fullName evidence="3">Peptidase A2 domain-containing protein</fullName>
    </recommendedName>
</protein>
<proteinExistence type="predicted"/>
<evidence type="ECO:0008006" key="3">
    <source>
        <dbReference type="Google" id="ProtNLM"/>
    </source>
</evidence>
<keyword evidence="2" id="KW-1185">Reference proteome</keyword>
<evidence type="ECO:0000313" key="2">
    <source>
        <dbReference type="Proteomes" id="UP000252519"/>
    </source>
</evidence>
<dbReference type="AlphaFoldDB" id="A0A368H3P9"/>
<accession>A0A368H3P9</accession>
<dbReference type="OrthoDB" id="5865526at2759"/>
<name>A0A368H3P9_ANCCA</name>
<comment type="caution">
    <text evidence="1">The sequence shown here is derived from an EMBL/GenBank/DDBJ whole genome shotgun (WGS) entry which is preliminary data.</text>
</comment>